<evidence type="ECO:0000259" key="1">
    <source>
        <dbReference type="Pfam" id="PF04773"/>
    </source>
</evidence>
<sequence length="378" mass="41997">MKENDFEVLFQKYLDDKISQQELHELEDHLKNNYPAAEIDKLWRKALEEPYTGIPSSNQQLEIAYAKVKPAFKVVRHSRYQLLKYAAAIAVLAVAGRYLYQYRTNTRVPTPVVAQNVIMPAAGAVTLTLADGSVVEVDSLGNQTILQGASVNKSGDELVYNSTSGDAGSLNILSTPRGRQFQVKLADGTRVWLNAASSITYPTAFTGATRKVKVIGEAYFEVAQNPQQPFEVTANRAIVQVLGTSFNINAYDSAQISTTLLEGAIKISANDKNINPVILKPGQESRLTTNITVINQVDTDRTLAWKKGYFNFEGASLHQVLDELQRWYDIEVVYEENAKNIRFGGALSRNKSLDNIISALKDSEVHFRLEGRKLIVLP</sequence>
<dbReference type="PANTHER" id="PTHR30273:SF2">
    <property type="entry name" value="PROTEIN FECR"/>
    <property type="match status" value="1"/>
</dbReference>
<feature type="domain" description="FecR protein" evidence="1">
    <location>
        <begin position="173"/>
        <end position="266"/>
    </location>
</feature>
<proteinExistence type="predicted"/>
<dbReference type="PANTHER" id="PTHR30273">
    <property type="entry name" value="PERIPLASMIC SIGNAL SENSOR AND SIGMA FACTOR ACTIVATOR FECR-RELATED"/>
    <property type="match status" value="1"/>
</dbReference>
<gene>
    <name evidence="3" type="ORF">DVR12_00450</name>
</gene>
<dbReference type="Pfam" id="PF04773">
    <property type="entry name" value="FecR"/>
    <property type="match status" value="1"/>
</dbReference>
<dbReference type="Gene3D" id="3.55.50.30">
    <property type="match status" value="1"/>
</dbReference>
<evidence type="ECO:0000313" key="3">
    <source>
        <dbReference type="EMBL" id="RFS26296.1"/>
    </source>
</evidence>
<dbReference type="Gene3D" id="2.60.120.1440">
    <property type="match status" value="1"/>
</dbReference>
<dbReference type="Proteomes" id="UP000260644">
    <property type="component" value="Unassembled WGS sequence"/>
</dbReference>
<name>A0A3E1YG00_9BACT</name>
<dbReference type="InterPro" id="IPR032508">
    <property type="entry name" value="FecR_C"/>
</dbReference>
<dbReference type="GO" id="GO:0016989">
    <property type="term" value="F:sigma factor antagonist activity"/>
    <property type="evidence" value="ECO:0007669"/>
    <property type="project" value="TreeGrafter"/>
</dbReference>
<reference evidence="3 4" key="1">
    <citation type="submission" date="2018-07" db="EMBL/GenBank/DDBJ databases">
        <title>Chitinophaga K2CV101002-2 sp. nov., isolated from a monsoon evergreen broad-leaved forest soil.</title>
        <authorList>
            <person name="Lv Y."/>
        </authorList>
    </citation>
    <scope>NUCLEOTIDE SEQUENCE [LARGE SCALE GENOMIC DNA]</scope>
    <source>
        <strain evidence="3 4">GDMCC 1.1288</strain>
    </source>
</reference>
<keyword evidence="4" id="KW-1185">Reference proteome</keyword>
<organism evidence="3 4">
    <name type="scientific">Chitinophaga silvatica</name>
    <dbReference type="NCBI Taxonomy" id="2282649"/>
    <lineage>
        <taxon>Bacteria</taxon>
        <taxon>Pseudomonadati</taxon>
        <taxon>Bacteroidota</taxon>
        <taxon>Chitinophagia</taxon>
        <taxon>Chitinophagales</taxon>
        <taxon>Chitinophagaceae</taxon>
        <taxon>Chitinophaga</taxon>
    </lineage>
</organism>
<accession>A0A3E1YG00</accession>
<comment type="caution">
    <text evidence="3">The sequence shown here is derived from an EMBL/GenBank/DDBJ whole genome shotgun (WGS) entry which is preliminary data.</text>
</comment>
<dbReference type="RefSeq" id="WP_116973488.1">
    <property type="nucleotide sequence ID" value="NZ_QPMM01000001.1"/>
</dbReference>
<evidence type="ECO:0000313" key="4">
    <source>
        <dbReference type="Proteomes" id="UP000260644"/>
    </source>
</evidence>
<dbReference type="PIRSF" id="PIRSF018266">
    <property type="entry name" value="FecR"/>
    <property type="match status" value="1"/>
</dbReference>
<dbReference type="AlphaFoldDB" id="A0A3E1YG00"/>
<protein>
    <submittedName>
        <fullName evidence="3">FecR family protein</fullName>
    </submittedName>
</protein>
<dbReference type="InterPro" id="IPR012373">
    <property type="entry name" value="Ferrdict_sens_TM"/>
</dbReference>
<dbReference type="EMBL" id="QPMM01000001">
    <property type="protein sequence ID" value="RFS26296.1"/>
    <property type="molecule type" value="Genomic_DNA"/>
</dbReference>
<dbReference type="Pfam" id="PF16344">
    <property type="entry name" value="FecR_C"/>
    <property type="match status" value="1"/>
</dbReference>
<evidence type="ECO:0000259" key="2">
    <source>
        <dbReference type="Pfam" id="PF16344"/>
    </source>
</evidence>
<dbReference type="OrthoDB" id="627708at2"/>
<feature type="domain" description="Protein FecR C-terminal" evidence="2">
    <location>
        <begin position="309"/>
        <end position="376"/>
    </location>
</feature>
<dbReference type="InterPro" id="IPR006860">
    <property type="entry name" value="FecR"/>
</dbReference>